<keyword evidence="1" id="KW-0472">Membrane</keyword>
<keyword evidence="3" id="KW-0808">Transferase</keyword>
<dbReference type="InterPro" id="IPR029787">
    <property type="entry name" value="Nucleotide_cyclase"/>
</dbReference>
<dbReference type="NCBIfam" id="TIGR00254">
    <property type="entry name" value="GGDEF"/>
    <property type="match status" value="1"/>
</dbReference>
<dbReference type="PANTHER" id="PTHR45138">
    <property type="entry name" value="REGULATORY COMPONENTS OF SENSORY TRANSDUCTION SYSTEM"/>
    <property type="match status" value="1"/>
</dbReference>
<feature type="transmembrane region" description="Helical" evidence="1">
    <location>
        <begin position="163"/>
        <end position="182"/>
    </location>
</feature>
<organism evidence="3 4">
    <name type="scientific">Paenibacillus aurantius</name>
    <dbReference type="NCBI Taxonomy" id="2918900"/>
    <lineage>
        <taxon>Bacteria</taxon>
        <taxon>Bacillati</taxon>
        <taxon>Bacillota</taxon>
        <taxon>Bacilli</taxon>
        <taxon>Bacillales</taxon>
        <taxon>Paenibacillaceae</taxon>
        <taxon>Paenibacillus</taxon>
    </lineage>
</organism>
<dbReference type="InterPro" id="IPR000160">
    <property type="entry name" value="GGDEF_dom"/>
</dbReference>
<feature type="transmembrane region" description="Helical" evidence="1">
    <location>
        <begin position="15"/>
        <end position="36"/>
    </location>
</feature>
<dbReference type="InterPro" id="IPR043128">
    <property type="entry name" value="Rev_trsase/Diguanyl_cyclase"/>
</dbReference>
<dbReference type="GO" id="GO:0052621">
    <property type="term" value="F:diguanylate cyclase activity"/>
    <property type="evidence" value="ECO:0007669"/>
    <property type="project" value="UniProtKB-EC"/>
</dbReference>
<dbReference type="SUPFAM" id="SSF55073">
    <property type="entry name" value="Nucleotide cyclase"/>
    <property type="match status" value="1"/>
</dbReference>
<gene>
    <name evidence="3" type="ORF">MJA45_26315</name>
</gene>
<dbReference type="KEGG" id="paun:MJA45_26315"/>
<feature type="transmembrane region" description="Helical" evidence="1">
    <location>
        <begin position="75"/>
        <end position="95"/>
    </location>
</feature>
<keyword evidence="1" id="KW-1133">Transmembrane helix</keyword>
<keyword evidence="3" id="KW-0548">Nucleotidyltransferase</keyword>
<keyword evidence="4" id="KW-1185">Reference proteome</keyword>
<feature type="transmembrane region" description="Helical" evidence="1">
    <location>
        <begin position="43"/>
        <end position="63"/>
    </location>
</feature>
<dbReference type="EMBL" id="CP130318">
    <property type="protein sequence ID" value="WNQ11074.1"/>
    <property type="molecule type" value="Genomic_DNA"/>
</dbReference>
<dbReference type="PROSITE" id="PS50887">
    <property type="entry name" value="GGDEF"/>
    <property type="match status" value="1"/>
</dbReference>
<dbReference type="FunFam" id="3.30.70.270:FF:000001">
    <property type="entry name" value="Diguanylate cyclase domain protein"/>
    <property type="match status" value="1"/>
</dbReference>
<dbReference type="Pfam" id="PF00990">
    <property type="entry name" value="GGDEF"/>
    <property type="match status" value="1"/>
</dbReference>
<reference evidence="3 4" key="1">
    <citation type="submission" date="2022-02" db="EMBL/GenBank/DDBJ databases">
        <title>Paenibacillus sp. MBLB1776 Whole Genome Shotgun Sequencing.</title>
        <authorList>
            <person name="Hwang C.Y."/>
            <person name="Cho E.-S."/>
            <person name="Seo M.-J."/>
        </authorList>
    </citation>
    <scope>NUCLEOTIDE SEQUENCE [LARGE SCALE GENOMIC DNA]</scope>
    <source>
        <strain evidence="3 4">MBLB1776</strain>
    </source>
</reference>
<dbReference type="RefSeq" id="WP_315604850.1">
    <property type="nucleotide sequence ID" value="NZ_CP130318.1"/>
</dbReference>
<evidence type="ECO:0000313" key="3">
    <source>
        <dbReference type="EMBL" id="WNQ11074.1"/>
    </source>
</evidence>
<proteinExistence type="predicted"/>
<feature type="transmembrane region" description="Helical" evidence="1">
    <location>
        <begin position="107"/>
        <end position="125"/>
    </location>
</feature>
<dbReference type="CDD" id="cd01949">
    <property type="entry name" value="GGDEF"/>
    <property type="match status" value="1"/>
</dbReference>
<feature type="transmembrane region" description="Helical" evidence="1">
    <location>
        <begin position="137"/>
        <end position="156"/>
    </location>
</feature>
<evidence type="ECO:0000313" key="4">
    <source>
        <dbReference type="Proteomes" id="UP001305702"/>
    </source>
</evidence>
<protein>
    <submittedName>
        <fullName evidence="3">GGDEF domain-containing protein</fullName>
        <ecNumber evidence="3">2.7.7.65</ecNumber>
    </submittedName>
</protein>
<dbReference type="Gene3D" id="3.30.70.270">
    <property type="match status" value="1"/>
</dbReference>
<feature type="transmembrane region" description="Helical" evidence="1">
    <location>
        <begin position="194"/>
        <end position="213"/>
    </location>
</feature>
<evidence type="ECO:0000256" key="1">
    <source>
        <dbReference type="SAM" id="Phobius"/>
    </source>
</evidence>
<dbReference type="EC" id="2.7.7.65" evidence="3"/>
<dbReference type="Proteomes" id="UP001305702">
    <property type="component" value="Chromosome"/>
</dbReference>
<keyword evidence="1" id="KW-0812">Transmembrane</keyword>
<sequence length="384" mass="43160">MNHTWNWITGPEGRLFSSGLTLVILALLLAMTYRLLVTRRRKAYFSLSVSLGFLMGAYGLPILAEYGWTGSRDELDYTAQVIETGAFVLLNLGLLQLYKAPGGRERMRFYLLLTVALVLPARQWVHAYELPADVLLDLYRCLLAVYFFFSVGPFIRENRKYKLFLGLFLLTELMHLDNTYGHEVPKALPLLLERFLPVAGAFLLFLIFLNRLVEILQSTYRSAITDGLTGLYNRRHFLNVLARYLKHGIPVSVVFSDIDNFKKLNDTKGHQTGDDMLAAVARILQEESEEAGLAGRYGGEEMVVLLADTSVDAGALAERIRSRVEEETQVTVSLGYSTYSSGLTPEQLIKQADAAMYHAKQSGKNQAVDYEAMAGPKARQRKRG</sequence>
<accession>A0AA96LDB7</accession>
<dbReference type="PANTHER" id="PTHR45138:SF9">
    <property type="entry name" value="DIGUANYLATE CYCLASE DGCM-RELATED"/>
    <property type="match status" value="1"/>
</dbReference>
<dbReference type="AlphaFoldDB" id="A0AA96LDB7"/>
<name>A0AA96LDB7_9BACL</name>
<dbReference type="SMART" id="SM00267">
    <property type="entry name" value="GGDEF"/>
    <property type="match status" value="1"/>
</dbReference>
<dbReference type="InterPro" id="IPR050469">
    <property type="entry name" value="Diguanylate_Cyclase"/>
</dbReference>
<feature type="domain" description="GGDEF" evidence="2">
    <location>
        <begin position="249"/>
        <end position="372"/>
    </location>
</feature>
<evidence type="ECO:0000259" key="2">
    <source>
        <dbReference type="PROSITE" id="PS50887"/>
    </source>
</evidence>